<dbReference type="PRINTS" id="PR00447">
    <property type="entry name" value="NATRESASSCMP"/>
</dbReference>
<keyword evidence="6 7" id="KW-0472">Membrane</keyword>
<dbReference type="PANTHER" id="PTHR11706:SF33">
    <property type="entry name" value="NATURAL RESISTANCE-ASSOCIATED MACROPHAGE PROTEIN 2"/>
    <property type="match status" value="1"/>
</dbReference>
<evidence type="ECO:0000256" key="1">
    <source>
        <dbReference type="ARBA" id="ARBA00004141"/>
    </source>
</evidence>
<feature type="transmembrane region" description="Helical" evidence="7">
    <location>
        <begin position="32"/>
        <end position="56"/>
    </location>
</feature>
<evidence type="ECO:0000313" key="9">
    <source>
        <dbReference type="Proteomes" id="UP000245728"/>
    </source>
</evidence>
<dbReference type="Proteomes" id="UP000245728">
    <property type="component" value="Chromosome"/>
</dbReference>
<dbReference type="GO" id="GO:0005886">
    <property type="term" value="C:plasma membrane"/>
    <property type="evidence" value="ECO:0007669"/>
    <property type="project" value="TreeGrafter"/>
</dbReference>
<keyword evidence="9" id="KW-1185">Reference proteome</keyword>
<feature type="transmembrane region" description="Helical" evidence="7">
    <location>
        <begin position="180"/>
        <end position="204"/>
    </location>
</feature>
<accession>A0A2S2E2L2</accession>
<dbReference type="RefSeq" id="WP_109338919.1">
    <property type="nucleotide sequence ID" value="NZ_CP029347.1"/>
</dbReference>
<dbReference type="PANTHER" id="PTHR11706">
    <property type="entry name" value="SOLUTE CARRIER PROTEIN FAMILY 11 MEMBER"/>
    <property type="match status" value="1"/>
</dbReference>
<proteinExistence type="predicted"/>
<feature type="transmembrane region" description="Helical" evidence="7">
    <location>
        <begin position="77"/>
        <end position="96"/>
    </location>
</feature>
<evidence type="ECO:0000256" key="4">
    <source>
        <dbReference type="ARBA" id="ARBA00022847"/>
    </source>
</evidence>
<keyword evidence="2" id="KW-0813">Transport</keyword>
<evidence type="ECO:0000313" key="8">
    <source>
        <dbReference type="EMBL" id="AWL11257.1"/>
    </source>
</evidence>
<protein>
    <submittedName>
        <fullName evidence="8">Protein Malvolio</fullName>
    </submittedName>
</protein>
<name>A0A2S2E2L2_9ALTE</name>
<feature type="transmembrane region" description="Helical" evidence="7">
    <location>
        <begin position="373"/>
        <end position="395"/>
    </location>
</feature>
<feature type="transmembrane region" description="Helical" evidence="7">
    <location>
        <begin position="116"/>
        <end position="133"/>
    </location>
</feature>
<feature type="transmembrane region" description="Helical" evidence="7">
    <location>
        <begin position="273"/>
        <end position="303"/>
    </location>
</feature>
<organism evidence="8 9">
    <name type="scientific">Saliniradius amylolyticus</name>
    <dbReference type="NCBI Taxonomy" id="2183582"/>
    <lineage>
        <taxon>Bacteria</taxon>
        <taxon>Pseudomonadati</taxon>
        <taxon>Pseudomonadota</taxon>
        <taxon>Gammaproteobacteria</taxon>
        <taxon>Alteromonadales</taxon>
        <taxon>Alteromonadaceae</taxon>
        <taxon>Saliniradius</taxon>
    </lineage>
</organism>
<dbReference type="NCBIfam" id="NF037982">
    <property type="entry name" value="Nramp_1"/>
    <property type="match status" value="1"/>
</dbReference>
<evidence type="ECO:0000256" key="6">
    <source>
        <dbReference type="ARBA" id="ARBA00023136"/>
    </source>
</evidence>
<reference evidence="8 9" key="1">
    <citation type="submission" date="2018-05" db="EMBL/GenBank/DDBJ databases">
        <title>Salinimonas sp. HMF8227 Genome sequencing and assembly.</title>
        <authorList>
            <person name="Kang H."/>
            <person name="Kang J."/>
            <person name="Cha I."/>
            <person name="Kim H."/>
            <person name="Joh K."/>
        </authorList>
    </citation>
    <scope>NUCLEOTIDE SEQUENCE [LARGE SCALE GENOMIC DNA]</scope>
    <source>
        <strain evidence="8 9">HMF8227</strain>
    </source>
</reference>
<feature type="transmembrane region" description="Helical" evidence="7">
    <location>
        <begin position="315"/>
        <end position="332"/>
    </location>
</feature>
<dbReference type="GO" id="GO:0005384">
    <property type="term" value="F:manganese ion transmembrane transporter activity"/>
    <property type="evidence" value="ECO:0007669"/>
    <property type="project" value="TreeGrafter"/>
</dbReference>
<dbReference type="Pfam" id="PF01566">
    <property type="entry name" value="Nramp"/>
    <property type="match status" value="1"/>
</dbReference>
<keyword evidence="3 7" id="KW-0812">Transmembrane</keyword>
<dbReference type="InterPro" id="IPR001046">
    <property type="entry name" value="NRAMP_fam"/>
</dbReference>
<dbReference type="GO" id="GO:0015293">
    <property type="term" value="F:symporter activity"/>
    <property type="evidence" value="ECO:0007669"/>
    <property type="project" value="UniProtKB-KW"/>
</dbReference>
<dbReference type="KEGG" id="salh:HMF8227_00761"/>
<evidence type="ECO:0000256" key="2">
    <source>
        <dbReference type="ARBA" id="ARBA00022448"/>
    </source>
</evidence>
<feature type="transmembrane region" description="Helical" evidence="7">
    <location>
        <begin position="140"/>
        <end position="160"/>
    </location>
</feature>
<sequence>MRFGAGLLVTAAFIGPGTITTASVAGANFGFALLWTLLFSVIATIVLQGMAARLGIVTGLDLAQALRKHIHQPLFRYLAGFLVISAIGIGSAAYEAGNLTGASLGLIGLFPDSEHYYWTPVIALISAALLWTGKHKLVENALIGLVLIMSLVFITTMVMAGPDLGALMAGFVPSIPEGSLTTVLALIGTTIVPYNLFLHSGVLASQARHTEDKTRAVTHANWDTGLSVGLGGLITLAILSTASVAFFGQQVNSLSAATIAHQLEPLLGESAQYFFAVGLFAAGLTSAITAPLAGAYAVCGMLGWSNDMKNTRFRLVALFILIFGAVVASLGLDPFAVIIFAQATNGVLLPVVTFYLVWLVNSRKVMQEQTNGLGLNLLLIPIVLLITGLSIYKLVSLV</sequence>
<comment type="subcellular location">
    <subcellularLocation>
        <location evidence="1">Membrane</location>
        <topology evidence="1">Multi-pass membrane protein</topology>
    </subcellularLocation>
</comment>
<dbReference type="OrthoDB" id="9787548at2"/>
<dbReference type="AlphaFoldDB" id="A0A2S2E2L2"/>
<keyword evidence="4" id="KW-0769">Symport</keyword>
<dbReference type="GO" id="GO:0034755">
    <property type="term" value="P:iron ion transmembrane transport"/>
    <property type="evidence" value="ECO:0007669"/>
    <property type="project" value="TreeGrafter"/>
</dbReference>
<dbReference type="EMBL" id="CP029347">
    <property type="protein sequence ID" value="AWL11257.1"/>
    <property type="molecule type" value="Genomic_DNA"/>
</dbReference>
<feature type="transmembrane region" description="Helical" evidence="7">
    <location>
        <begin position="338"/>
        <end position="361"/>
    </location>
</feature>
<evidence type="ECO:0000256" key="3">
    <source>
        <dbReference type="ARBA" id="ARBA00022692"/>
    </source>
</evidence>
<feature type="transmembrane region" description="Helical" evidence="7">
    <location>
        <begin position="225"/>
        <end position="247"/>
    </location>
</feature>
<gene>
    <name evidence="8" type="ORF">HMF8227_00761</name>
</gene>
<dbReference type="GO" id="GO:0015086">
    <property type="term" value="F:cadmium ion transmembrane transporter activity"/>
    <property type="evidence" value="ECO:0007669"/>
    <property type="project" value="TreeGrafter"/>
</dbReference>
<keyword evidence="5 7" id="KW-1133">Transmembrane helix</keyword>
<evidence type="ECO:0000256" key="7">
    <source>
        <dbReference type="SAM" id="Phobius"/>
    </source>
</evidence>
<evidence type="ECO:0000256" key="5">
    <source>
        <dbReference type="ARBA" id="ARBA00022989"/>
    </source>
</evidence>